<evidence type="ECO:0000256" key="2">
    <source>
        <dbReference type="ARBA" id="ARBA00023242"/>
    </source>
</evidence>
<evidence type="ECO:0000259" key="3">
    <source>
        <dbReference type="PROSITE" id="PS51017"/>
    </source>
</evidence>
<feature type="domain" description="CCT" evidence="3">
    <location>
        <begin position="94"/>
        <end position="136"/>
    </location>
</feature>
<dbReference type="InterPro" id="IPR010402">
    <property type="entry name" value="CCT_domain"/>
</dbReference>
<dbReference type="InterPro" id="IPR045281">
    <property type="entry name" value="CONSTANS-like"/>
</dbReference>
<name>A0AAU9JQV6_9CILI</name>
<keyword evidence="2" id="KW-0539">Nucleus</keyword>
<dbReference type="AlphaFoldDB" id="A0AAU9JQV6"/>
<protein>
    <recommendedName>
        <fullName evidence="3">CCT domain-containing protein</fullName>
    </recommendedName>
</protein>
<comment type="subcellular location">
    <subcellularLocation>
        <location evidence="1">Nucleus</location>
    </subcellularLocation>
</comment>
<dbReference type="PANTHER" id="PTHR31319:SF77">
    <property type="entry name" value="ZINC FINGER PROTEIN CONSTANS-LIKE 4"/>
    <property type="match status" value="1"/>
</dbReference>
<accession>A0AAU9JQV6</accession>
<evidence type="ECO:0000313" key="5">
    <source>
        <dbReference type="Proteomes" id="UP001162131"/>
    </source>
</evidence>
<evidence type="ECO:0000313" key="4">
    <source>
        <dbReference type="EMBL" id="CAG9327360.1"/>
    </source>
</evidence>
<reference evidence="4" key="1">
    <citation type="submission" date="2021-09" db="EMBL/GenBank/DDBJ databases">
        <authorList>
            <consortium name="AG Swart"/>
            <person name="Singh M."/>
            <person name="Singh A."/>
            <person name="Seah K."/>
            <person name="Emmerich C."/>
        </authorList>
    </citation>
    <scope>NUCLEOTIDE SEQUENCE</scope>
    <source>
        <strain evidence="4">ATCC30299</strain>
    </source>
</reference>
<keyword evidence="5" id="KW-1185">Reference proteome</keyword>
<dbReference type="EMBL" id="CAJZBQ010000043">
    <property type="protein sequence ID" value="CAG9327360.1"/>
    <property type="molecule type" value="Genomic_DNA"/>
</dbReference>
<dbReference type="Proteomes" id="UP001162131">
    <property type="component" value="Unassembled WGS sequence"/>
</dbReference>
<evidence type="ECO:0000256" key="1">
    <source>
        <dbReference type="ARBA" id="ARBA00004123"/>
    </source>
</evidence>
<dbReference type="PANTHER" id="PTHR31319">
    <property type="entry name" value="ZINC FINGER PROTEIN CONSTANS-LIKE 4"/>
    <property type="match status" value="1"/>
</dbReference>
<dbReference type="GO" id="GO:0005634">
    <property type="term" value="C:nucleus"/>
    <property type="evidence" value="ECO:0007669"/>
    <property type="project" value="UniProtKB-SubCell"/>
</dbReference>
<comment type="caution">
    <text evidence="4">The sequence shown here is derived from an EMBL/GenBank/DDBJ whole genome shotgun (WGS) entry which is preliminary data.</text>
</comment>
<organism evidence="4 5">
    <name type="scientific">Blepharisma stoltei</name>
    <dbReference type="NCBI Taxonomy" id="1481888"/>
    <lineage>
        <taxon>Eukaryota</taxon>
        <taxon>Sar</taxon>
        <taxon>Alveolata</taxon>
        <taxon>Ciliophora</taxon>
        <taxon>Postciliodesmatophora</taxon>
        <taxon>Heterotrichea</taxon>
        <taxon>Heterotrichida</taxon>
        <taxon>Blepharismidae</taxon>
        <taxon>Blepharisma</taxon>
    </lineage>
</organism>
<dbReference type="PROSITE" id="PS51017">
    <property type="entry name" value="CCT"/>
    <property type="match status" value="1"/>
</dbReference>
<dbReference type="Pfam" id="PF06203">
    <property type="entry name" value="CCT"/>
    <property type="match status" value="1"/>
</dbReference>
<gene>
    <name evidence="4" type="ORF">BSTOLATCC_MIC43399</name>
</gene>
<sequence>MENQSCFDDLDFEAQGKEFTQHERFGSFVNLLCDPDLFLETPIPSDVLKLDPEDIPIFDPPKIIKNDKEPVEEPVKPAVIQPKSEPEKLSFEERKKKVEKYLEKRRKRPWHKKFDYNGRRRVAKQRLRIKGRFISKEQAQSLGLDKSQTF</sequence>
<proteinExistence type="predicted"/>